<dbReference type="InterPro" id="IPR027396">
    <property type="entry name" value="DsrEFH-like"/>
</dbReference>
<name>A0A1I5PMX1_9BACT</name>
<dbReference type="PANTHER" id="PTHR37691:SF1">
    <property type="entry name" value="BLR3518 PROTEIN"/>
    <property type="match status" value="1"/>
</dbReference>
<reference evidence="2 3" key="1">
    <citation type="submission" date="2016-10" db="EMBL/GenBank/DDBJ databases">
        <authorList>
            <person name="de Groot N.N."/>
        </authorList>
    </citation>
    <scope>NUCLEOTIDE SEQUENCE [LARGE SCALE GENOMIC DNA]</scope>
    <source>
        <strain evidence="2 3">EP1-55-1</strain>
    </source>
</reference>
<dbReference type="AlphaFoldDB" id="A0A1I5PMX1"/>
<protein>
    <submittedName>
        <fullName evidence="2">Uncharacterized protein</fullName>
    </submittedName>
</protein>
<feature type="chain" id="PRO_5011716802" evidence="1">
    <location>
        <begin position="22"/>
        <end position="143"/>
    </location>
</feature>
<dbReference type="PANTHER" id="PTHR37691">
    <property type="entry name" value="BLR3518 PROTEIN"/>
    <property type="match status" value="1"/>
</dbReference>
<dbReference type="Gene3D" id="3.40.1260.10">
    <property type="entry name" value="DsrEFH-like"/>
    <property type="match status" value="1"/>
</dbReference>
<evidence type="ECO:0000313" key="2">
    <source>
        <dbReference type="EMBL" id="SFP35448.1"/>
    </source>
</evidence>
<feature type="signal peptide" evidence="1">
    <location>
        <begin position="1"/>
        <end position="21"/>
    </location>
</feature>
<dbReference type="RefSeq" id="WP_092912313.1">
    <property type="nucleotide sequence ID" value="NZ_FOXB01000016.1"/>
</dbReference>
<dbReference type="EMBL" id="FOXB01000016">
    <property type="protein sequence ID" value="SFP35448.1"/>
    <property type="molecule type" value="Genomic_DNA"/>
</dbReference>
<dbReference type="Pfam" id="PF02635">
    <property type="entry name" value="DsrE"/>
    <property type="match status" value="1"/>
</dbReference>
<organism evidence="2 3">
    <name type="scientific">Hydrogenimonas thermophila</name>
    <dbReference type="NCBI Taxonomy" id="223786"/>
    <lineage>
        <taxon>Bacteria</taxon>
        <taxon>Pseudomonadati</taxon>
        <taxon>Campylobacterota</taxon>
        <taxon>Epsilonproteobacteria</taxon>
        <taxon>Campylobacterales</taxon>
        <taxon>Hydrogenimonadaceae</taxon>
        <taxon>Hydrogenimonas</taxon>
    </lineage>
</organism>
<keyword evidence="1" id="KW-0732">Signal</keyword>
<evidence type="ECO:0000313" key="3">
    <source>
        <dbReference type="Proteomes" id="UP000199227"/>
    </source>
</evidence>
<sequence length="143" mass="16303">MKQILLLMMVFVLSFADTEFAEPKPSIDNPRKIVFPITKGDDESINHVLSSANNVMKFYGPENVEIAIICYSKGIRTLLKKEKKIAVRVRSLQTYDVEFIACGNTMRTLKIKPEDLIEDVEIVTAGIVELVERDLKGWVYIRP</sequence>
<gene>
    <name evidence="2" type="ORF">SAMN05216234_11627</name>
</gene>
<accession>A0A1I5PMX1</accession>
<keyword evidence="3" id="KW-1185">Reference proteome</keyword>
<dbReference type="SUPFAM" id="SSF75169">
    <property type="entry name" value="DsrEFH-like"/>
    <property type="match status" value="1"/>
</dbReference>
<dbReference type="Proteomes" id="UP000199227">
    <property type="component" value="Unassembled WGS sequence"/>
</dbReference>
<dbReference type="OrthoDB" id="5794490at2"/>
<dbReference type="STRING" id="223786.SAMN05216234_11627"/>
<evidence type="ECO:0000256" key="1">
    <source>
        <dbReference type="SAM" id="SignalP"/>
    </source>
</evidence>
<proteinExistence type="predicted"/>
<dbReference type="InterPro" id="IPR003787">
    <property type="entry name" value="Sulphur_relay_DsrE/F-like"/>
</dbReference>